<dbReference type="InterPro" id="IPR005158">
    <property type="entry name" value="BTAD"/>
</dbReference>
<dbReference type="PROSITE" id="PS50005">
    <property type="entry name" value="TPR"/>
    <property type="match status" value="1"/>
</dbReference>
<reference evidence="8" key="1">
    <citation type="submission" date="2021-04" db="EMBL/GenBank/DDBJ databases">
        <title>Biosynthetic gene clusters of Dactylosporangioum roseum.</title>
        <authorList>
            <person name="Hartkoorn R.C."/>
            <person name="Beaudoing E."/>
            <person name="Hot D."/>
            <person name="Moureu S."/>
        </authorList>
    </citation>
    <scope>NUCLEOTIDE SEQUENCE</scope>
    <source>
        <strain evidence="8">NRRL B-16295</strain>
    </source>
</reference>
<keyword evidence="3 6" id="KW-0238">DNA-binding</keyword>
<dbReference type="Gene3D" id="1.25.40.10">
    <property type="entry name" value="Tetratricopeptide repeat domain"/>
    <property type="match status" value="2"/>
</dbReference>
<keyword evidence="9" id="KW-1185">Reference proteome</keyword>
<evidence type="ECO:0000313" key="9">
    <source>
        <dbReference type="Proteomes" id="UP001058271"/>
    </source>
</evidence>
<dbReference type="Proteomes" id="UP001058271">
    <property type="component" value="Chromosome"/>
</dbReference>
<dbReference type="SUPFAM" id="SSF48452">
    <property type="entry name" value="TPR-like"/>
    <property type="match status" value="2"/>
</dbReference>
<dbReference type="InterPro" id="IPR016032">
    <property type="entry name" value="Sig_transdc_resp-reg_C-effctor"/>
</dbReference>
<dbReference type="PRINTS" id="PR00364">
    <property type="entry name" value="DISEASERSIST"/>
</dbReference>
<dbReference type="Pfam" id="PF13181">
    <property type="entry name" value="TPR_8"/>
    <property type="match status" value="1"/>
</dbReference>
<evidence type="ECO:0000259" key="7">
    <source>
        <dbReference type="PROSITE" id="PS51755"/>
    </source>
</evidence>
<keyword evidence="5" id="KW-0802">TPR repeat</keyword>
<gene>
    <name evidence="8" type="ORF">Drose_25960</name>
</gene>
<dbReference type="InterPro" id="IPR027417">
    <property type="entry name" value="P-loop_NTPase"/>
</dbReference>
<dbReference type="CDD" id="cd15831">
    <property type="entry name" value="BTAD"/>
    <property type="match status" value="1"/>
</dbReference>
<dbReference type="SMART" id="SM00028">
    <property type="entry name" value="TPR"/>
    <property type="match status" value="4"/>
</dbReference>
<keyword evidence="4" id="KW-0804">Transcription</keyword>
<dbReference type="Pfam" id="PF13374">
    <property type="entry name" value="TPR_10"/>
    <property type="match status" value="1"/>
</dbReference>
<dbReference type="InterPro" id="IPR019734">
    <property type="entry name" value="TPR_rpt"/>
</dbReference>
<dbReference type="SMART" id="SM01043">
    <property type="entry name" value="BTAD"/>
    <property type="match status" value="1"/>
</dbReference>
<feature type="DNA-binding region" description="OmpR/PhoB-type" evidence="6">
    <location>
        <begin position="1"/>
        <end position="94"/>
    </location>
</feature>
<keyword evidence="2" id="KW-0805">Transcription regulation</keyword>
<sequence>MTVRFGLLGDVVADLDGQPLDLGHVRQRCVLVALLVDANRTVSVDQLIDRVWADHPPRRARDTLYGYLYRLRRALASSPDVAIVRAPGGYQLTVDVSVVDAYRFDRLVAQARADDDEQKALTAFDNALGLWRGDAFADLGSVDTHWLDAQRESMHAQRFAAELDQTDLALRLGRHGDLLAGLASRAAAHPLNERLAGQTMLALYRSGRQSEALEHYQCLRDRLADVLGVDPGPDLLRLHHQILTADPSLTTPDTLPVRGPVAVVPRQLPATAAQFAGRAREIATLTAQLEAAADAGSVVIVSVSGAAGIGKTTLVTHWAHRVRGRFPDGQLYVNLRGFDPSGKMVEPAEAVRGFLDALGVPPQRLPSSPEAQIALYRSLLDGKRILLVLDNARDAQQVRPLLPGTASAFVLVTSRDRLSSLVAVDGAHPINLGLLSGKEARELLSRRLGSRRIAVEPEAVRQLISRCARLPLALTIAAARAAQTGFPLSALAAELTEAGQRLDILSADDPQSGVRTVFSWSYTALTSMAARLFRLLGLHPGPDVSVAAAASLAALPLAQTRRLLAELSRVSLLAEHMPSRYTFSHGLLRDYAIDQAHTGEPEHERHAATHRMLDHYLHTAYAAARLVKPGWNPLSLPPPQPGVAPEQLADPEWVLAWFTTERAVLRAVTDHSAAAGFDAHAWQLAQSLVTFLDRHGHWHDLAAIGNVAEAAAYRLADPAAQALAHRISARALLRLGHLDDAQTHLDQALELFGRAGDLARQADTHIALARVWARRGPHALTAGLYHVRQAHKLHHASGHRAGQAQALNAIGWAHARLGNHAQALVCCRQALSVLEELDDREGQTFAWDSIGFAHHHLGHHRQAVTCYRRALDLCQNIGDRYLEADILTRLGGTHHATHDLDATRDTWQHALGILTELEHPDAEQVRSKLATLDIPHPAGT</sequence>
<dbReference type="InterPro" id="IPR001867">
    <property type="entry name" value="OmpR/PhoB-type_DNA-bd"/>
</dbReference>
<dbReference type="SMART" id="SM00862">
    <property type="entry name" value="Trans_reg_C"/>
    <property type="match status" value="1"/>
</dbReference>
<dbReference type="Pfam" id="PF00486">
    <property type="entry name" value="Trans_reg_C"/>
    <property type="match status" value="1"/>
</dbReference>
<evidence type="ECO:0000256" key="6">
    <source>
        <dbReference type="PROSITE-ProRule" id="PRU01091"/>
    </source>
</evidence>
<name>A0ABY5YYR0_9ACTN</name>
<evidence type="ECO:0000256" key="2">
    <source>
        <dbReference type="ARBA" id="ARBA00023015"/>
    </source>
</evidence>
<dbReference type="EMBL" id="CP073721">
    <property type="protein sequence ID" value="UWZ34652.1"/>
    <property type="molecule type" value="Genomic_DNA"/>
</dbReference>
<dbReference type="SUPFAM" id="SSF46894">
    <property type="entry name" value="C-terminal effector domain of the bipartite response regulators"/>
    <property type="match status" value="1"/>
</dbReference>
<dbReference type="SUPFAM" id="SSF52540">
    <property type="entry name" value="P-loop containing nucleoside triphosphate hydrolases"/>
    <property type="match status" value="1"/>
</dbReference>
<dbReference type="PANTHER" id="PTHR35807:SF1">
    <property type="entry name" value="TRANSCRIPTIONAL REGULATOR REDD"/>
    <property type="match status" value="1"/>
</dbReference>
<dbReference type="InterPro" id="IPR011990">
    <property type="entry name" value="TPR-like_helical_dom_sf"/>
</dbReference>
<evidence type="ECO:0000256" key="4">
    <source>
        <dbReference type="ARBA" id="ARBA00023163"/>
    </source>
</evidence>
<organism evidence="8 9">
    <name type="scientific">Dactylosporangium roseum</name>
    <dbReference type="NCBI Taxonomy" id="47989"/>
    <lineage>
        <taxon>Bacteria</taxon>
        <taxon>Bacillati</taxon>
        <taxon>Actinomycetota</taxon>
        <taxon>Actinomycetes</taxon>
        <taxon>Micromonosporales</taxon>
        <taxon>Micromonosporaceae</taxon>
        <taxon>Dactylosporangium</taxon>
    </lineage>
</organism>
<evidence type="ECO:0000256" key="3">
    <source>
        <dbReference type="ARBA" id="ARBA00023125"/>
    </source>
</evidence>
<feature type="repeat" description="TPR" evidence="5">
    <location>
        <begin position="844"/>
        <end position="877"/>
    </location>
</feature>
<dbReference type="InterPro" id="IPR036388">
    <property type="entry name" value="WH-like_DNA-bd_sf"/>
</dbReference>
<dbReference type="Pfam" id="PF13191">
    <property type="entry name" value="AAA_16"/>
    <property type="match status" value="1"/>
</dbReference>
<evidence type="ECO:0000256" key="1">
    <source>
        <dbReference type="ARBA" id="ARBA00005820"/>
    </source>
</evidence>
<dbReference type="Pfam" id="PF03704">
    <property type="entry name" value="BTAD"/>
    <property type="match status" value="1"/>
</dbReference>
<dbReference type="Gene3D" id="3.40.50.300">
    <property type="entry name" value="P-loop containing nucleotide triphosphate hydrolases"/>
    <property type="match status" value="1"/>
</dbReference>
<dbReference type="Gene3D" id="1.10.10.10">
    <property type="entry name" value="Winged helix-like DNA-binding domain superfamily/Winged helix DNA-binding domain"/>
    <property type="match status" value="1"/>
</dbReference>
<comment type="similarity">
    <text evidence="1">Belongs to the AfsR/DnrI/RedD regulatory family.</text>
</comment>
<evidence type="ECO:0000256" key="5">
    <source>
        <dbReference type="PROSITE-ProRule" id="PRU00339"/>
    </source>
</evidence>
<dbReference type="InterPro" id="IPR041664">
    <property type="entry name" value="AAA_16"/>
</dbReference>
<dbReference type="RefSeq" id="WP_260723979.1">
    <property type="nucleotide sequence ID" value="NZ_BAAABS010000018.1"/>
</dbReference>
<evidence type="ECO:0000313" key="8">
    <source>
        <dbReference type="EMBL" id="UWZ34652.1"/>
    </source>
</evidence>
<feature type="domain" description="OmpR/PhoB-type" evidence="7">
    <location>
        <begin position="1"/>
        <end position="94"/>
    </location>
</feature>
<dbReference type="InterPro" id="IPR051677">
    <property type="entry name" value="AfsR-DnrI-RedD_regulator"/>
</dbReference>
<dbReference type="PROSITE" id="PS51755">
    <property type="entry name" value="OMPR_PHOB"/>
    <property type="match status" value="1"/>
</dbReference>
<dbReference type="PANTHER" id="PTHR35807">
    <property type="entry name" value="TRANSCRIPTIONAL REGULATOR REDD-RELATED"/>
    <property type="match status" value="1"/>
</dbReference>
<accession>A0ABY5YYR0</accession>
<proteinExistence type="inferred from homology"/>
<protein>
    <submittedName>
        <fullName evidence="8">AAA family ATPase</fullName>
    </submittedName>
</protein>